<name>A0A7C9FB25_9BACT</name>
<evidence type="ECO:0000313" key="2">
    <source>
        <dbReference type="Proteomes" id="UP000479293"/>
    </source>
</evidence>
<proteinExistence type="predicted"/>
<keyword evidence="2" id="KW-1185">Reference proteome</keyword>
<accession>A0A7C9FB25</accession>
<reference evidence="1 2" key="1">
    <citation type="submission" date="2019-10" db="EMBL/GenBank/DDBJ databases">
        <title>Draft Genome Sequence of Cytophagaceae sp. SJW1-29.</title>
        <authorList>
            <person name="Choi A."/>
        </authorList>
    </citation>
    <scope>NUCLEOTIDE SEQUENCE [LARGE SCALE GENOMIC DNA]</scope>
    <source>
        <strain evidence="1 2">SJW1-29</strain>
    </source>
</reference>
<protein>
    <submittedName>
        <fullName evidence="1">Uncharacterized protein</fullName>
    </submittedName>
</protein>
<dbReference type="RefSeq" id="WP_152764014.1">
    <property type="nucleotide sequence ID" value="NZ_WHLY01000002.1"/>
</dbReference>
<organism evidence="1 2">
    <name type="scientific">Salmonirosea aquatica</name>
    <dbReference type="NCBI Taxonomy" id="2654236"/>
    <lineage>
        <taxon>Bacteria</taxon>
        <taxon>Pseudomonadati</taxon>
        <taxon>Bacteroidota</taxon>
        <taxon>Cytophagia</taxon>
        <taxon>Cytophagales</taxon>
        <taxon>Spirosomataceae</taxon>
        <taxon>Salmonirosea</taxon>
    </lineage>
</organism>
<dbReference type="AlphaFoldDB" id="A0A7C9FB25"/>
<sequence length="163" mass="19162">MDTTEMKEFVEGIALLWKENKRRELLYIHVMKRDHLGNLRRLCNQGHISALLFQKEIQWIYDYFKCNLNDCDLRDAFEAAPSDHEQEAALDTMKDTGMVVRLIKEAELTTIRGYQSVLKYVDLGGEVHGILREHLDRLTHLCTEFGREANPYFRRMPLSPLYS</sequence>
<dbReference type="EMBL" id="WHLY01000002">
    <property type="protein sequence ID" value="MPR36264.1"/>
    <property type="molecule type" value="Genomic_DNA"/>
</dbReference>
<dbReference type="Proteomes" id="UP000479293">
    <property type="component" value="Unassembled WGS sequence"/>
</dbReference>
<gene>
    <name evidence="1" type="ORF">GBK04_23695</name>
</gene>
<evidence type="ECO:0000313" key="1">
    <source>
        <dbReference type="EMBL" id="MPR36264.1"/>
    </source>
</evidence>
<comment type="caution">
    <text evidence="1">The sequence shown here is derived from an EMBL/GenBank/DDBJ whole genome shotgun (WGS) entry which is preliminary data.</text>
</comment>